<dbReference type="SUPFAM" id="SSF51695">
    <property type="entry name" value="PLC-like phosphodiesterases"/>
    <property type="match status" value="1"/>
</dbReference>
<dbReference type="PANTHER" id="PTHR46211:SF14">
    <property type="entry name" value="GLYCEROPHOSPHODIESTER PHOSPHODIESTERASE"/>
    <property type="match status" value="1"/>
</dbReference>
<reference evidence="2 3" key="1">
    <citation type="submission" date="2020-09" db="EMBL/GenBank/DDBJ databases">
        <title>Investigation of environmental microbes.</title>
        <authorList>
            <person name="Ou Y."/>
            <person name="Kang Q."/>
        </authorList>
    </citation>
    <scope>NUCLEOTIDE SEQUENCE [LARGE SCALE GENOMIC DNA]</scope>
    <source>
        <strain evidence="2 3">KJZ-14</strain>
    </source>
</reference>
<dbReference type="Gene3D" id="3.20.20.190">
    <property type="entry name" value="Phosphatidylinositol (PI) phosphodiesterase"/>
    <property type="match status" value="1"/>
</dbReference>
<dbReference type="AlphaFoldDB" id="A0A7H2BE29"/>
<dbReference type="PROSITE" id="PS51704">
    <property type="entry name" value="GP_PDE"/>
    <property type="match status" value="1"/>
</dbReference>
<dbReference type="GO" id="GO:0008081">
    <property type="term" value="F:phosphoric diester hydrolase activity"/>
    <property type="evidence" value="ECO:0007669"/>
    <property type="project" value="InterPro"/>
</dbReference>
<dbReference type="KEGG" id="rter:IDM49_01075"/>
<dbReference type="PANTHER" id="PTHR46211">
    <property type="entry name" value="GLYCEROPHOSPHORYL DIESTER PHOSPHODIESTERASE"/>
    <property type="match status" value="1"/>
</dbReference>
<sequence length="275" mass="30524">MPLSQHTGVTHTTRTHQLEIFAHRGLSLDSPENTLASFKAVEAYEGAWVEIDIHTTADGVAVISHDPTLDRVAGVPGKIAAMSFEQLQEIDLPGGHKVPTLLQALQGFPHLSFNIDMKDYASARTVPQVLGQIDNPGRVRITSFSERTRRRAYKELRALGLEKIVPLGASEILMGLIYISSWFGPRAWTRLAPLVHRHLPAADALQIPESYELLGRTWNILTPALLKTAHVNGYKVHVWTVDEPSCMRRLFNMGVNGIVSNRIDILEGVRRGYTA</sequence>
<dbReference type="Proteomes" id="UP000516404">
    <property type="component" value="Chromosome"/>
</dbReference>
<evidence type="ECO:0000259" key="1">
    <source>
        <dbReference type="PROSITE" id="PS51704"/>
    </source>
</evidence>
<dbReference type="Pfam" id="PF03009">
    <property type="entry name" value="GDPD"/>
    <property type="match status" value="1"/>
</dbReference>
<gene>
    <name evidence="2" type="ORF">IDM49_01075</name>
</gene>
<dbReference type="EMBL" id="CP061539">
    <property type="protein sequence ID" value="QNV37925.1"/>
    <property type="molecule type" value="Genomic_DNA"/>
</dbReference>
<evidence type="ECO:0000313" key="3">
    <source>
        <dbReference type="Proteomes" id="UP000516404"/>
    </source>
</evidence>
<name>A0A7H2BE29_9MICC</name>
<proteinExistence type="predicted"/>
<dbReference type="GO" id="GO:0006629">
    <property type="term" value="P:lipid metabolic process"/>
    <property type="evidence" value="ECO:0007669"/>
    <property type="project" value="InterPro"/>
</dbReference>
<dbReference type="GeneID" id="96622812"/>
<evidence type="ECO:0000313" key="2">
    <source>
        <dbReference type="EMBL" id="QNV37925.1"/>
    </source>
</evidence>
<keyword evidence="3" id="KW-1185">Reference proteome</keyword>
<feature type="domain" description="GP-PDE" evidence="1">
    <location>
        <begin position="18"/>
        <end position="270"/>
    </location>
</feature>
<dbReference type="InterPro" id="IPR030395">
    <property type="entry name" value="GP_PDE_dom"/>
</dbReference>
<accession>A0A7H2BE29</accession>
<dbReference type="InterPro" id="IPR017946">
    <property type="entry name" value="PLC-like_Pdiesterase_TIM-brl"/>
</dbReference>
<organism evidence="2 3">
    <name type="scientific">Rothia terrae</name>
    <dbReference type="NCBI Taxonomy" id="396015"/>
    <lineage>
        <taxon>Bacteria</taxon>
        <taxon>Bacillati</taxon>
        <taxon>Actinomycetota</taxon>
        <taxon>Actinomycetes</taxon>
        <taxon>Micrococcales</taxon>
        <taxon>Micrococcaceae</taxon>
        <taxon>Rothia</taxon>
    </lineage>
</organism>
<protein>
    <submittedName>
        <fullName evidence="2">Glycerophosphodiester phosphodiesterase</fullName>
    </submittedName>
</protein>
<dbReference type="RefSeq" id="WP_190724720.1">
    <property type="nucleotide sequence ID" value="NZ_CP061539.1"/>
</dbReference>